<evidence type="ECO:0000256" key="1">
    <source>
        <dbReference type="PROSITE-ProRule" id="PRU00325"/>
    </source>
</evidence>
<evidence type="ECO:0000259" key="2">
    <source>
        <dbReference type="PROSITE" id="PS50966"/>
    </source>
</evidence>
<dbReference type="Proteomes" id="UP001164390">
    <property type="component" value="Chromosome"/>
</dbReference>
<proteinExistence type="predicted"/>
<keyword evidence="4" id="KW-1185">Reference proteome</keyword>
<evidence type="ECO:0000313" key="3">
    <source>
        <dbReference type="EMBL" id="UYM06797.1"/>
    </source>
</evidence>
<reference evidence="3" key="1">
    <citation type="submission" date="2022-01" db="EMBL/GenBank/DDBJ databases">
        <title>Nocardioidaceae gen. sp. A5X3R13.</title>
        <authorList>
            <person name="Lopez Marin M.A."/>
            <person name="Uhlik O."/>
        </authorList>
    </citation>
    <scope>NUCLEOTIDE SEQUENCE</scope>
    <source>
        <strain evidence="3">A5X3R13</strain>
    </source>
</reference>
<dbReference type="AlphaFoldDB" id="A0AA46TKX5"/>
<evidence type="ECO:0000313" key="4">
    <source>
        <dbReference type="Proteomes" id="UP001164390"/>
    </source>
</evidence>
<dbReference type="RefSeq" id="WP_271635719.1">
    <property type="nucleotide sequence ID" value="NZ_CP094970.1"/>
</dbReference>
<keyword evidence="1" id="KW-0862">Zinc</keyword>
<protein>
    <recommendedName>
        <fullName evidence="2">SWIM-type domain-containing protein</fullName>
    </recommendedName>
</protein>
<keyword evidence="1" id="KW-0479">Metal-binding</keyword>
<name>A0AA46TKX5_9ACTN</name>
<dbReference type="PANTHER" id="PTHR38133:SF1">
    <property type="entry name" value="SLR1429 PROTEIN"/>
    <property type="match status" value="1"/>
</dbReference>
<organism evidence="3 4">
    <name type="scientific">Solicola gregarius</name>
    <dbReference type="NCBI Taxonomy" id="2908642"/>
    <lineage>
        <taxon>Bacteria</taxon>
        <taxon>Bacillati</taxon>
        <taxon>Actinomycetota</taxon>
        <taxon>Actinomycetes</taxon>
        <taxon>Propionibacteriales</taxon>
        <taxon>Nocardioidaceae</taxon>
        <taxon>Solicola</taxon>
    </lineage>
</organism>
<dbReference type="PANTHER" id="PTHR38133">
    <property type="entry name" value="SLR1429 PROTEIN"/>
    <property type="match status" value="1"/>
</dbReference>
<dbReference type="EMBL" id="CP094970">
    <property type="protein sequence ID" value="UYM06797.1"/>
    <property type="molecule type" value="Genomic_DNA"/>
</dbReference>
<dbReference type="GO" id="GO:0008270">
    <property type="term" value="F:zinc ion binding"/>
    <property type="evidence" value="ECO:0007669"/>
    <property type="project" value="UniProtKB-KW"/>
</dbReference>
<feature type="domain" description="SWIM-type" evidence="2">
    <location>
        <begin position="121"/>
        <end position="156"/>
    </location>
</feature>
<keyword evidence="1" id="KW-0863">Zinc-finger</keyword>
<dbReference type="PROSITE" id="PS50966">
    <property type="entry name" value="ZF_SWIM"/>
    <property type="match status" value="1"/>
</dbReference>
<sequence>MSRVFEPFPATHAARSFARTWWGKAWVGAVEDVSLDSKQLRRGRAYARRGHVGAILVEPGRVVATVRDASLEEFRAAVSVEQLTDAQWDRFGDEVAAKSGHLLALLDGEMPAELVESAAAADVPLLPTFGDLEPECDCDAWEIPCVHAAALAYQVSWLLDTDPFVLMLLRGRGEDALVGRLRTRVAEPTDDDWRGDDAAEAYAREPAPLPRWEFAPAYQRGEDVPPGPGIDPDAMRRLVASAAARAADLLASPG</sequence>
<gene>
    <name evidence="3" type="ORF">L0C25_06905</name>
</gene>
<dbReference type="InterPro" id="IPR007527">
    <property type="entry name" value="Znf_SWIM"/>
</dbReference>
<dbReference type="KEGG" id="sgrg:L0C25_06905"/>
<dbReference type="Pfam" id="PF04434">
    <property type="entry name" value="SWIM"/>
    <property type="match status" value="1"/>
</dbReference>
<accession>A0AA46TKX5</accession>